<reference evidence="10" key="3">
    <citation type="submission" date="2025-09" db="UniProtKB">
        <authorList>
            <consortium name="Ensembl"/>
        </authorList>
    </citation>
    <scope>IDENTIFICATION</scope>
    <source>
        <strain evidence="10">breed Abyssinian</strain>
    </source>
</reference>
<reference evidence="10 11" key="1">
    <citation type="submission" date="2021-02" db="EMBL/GenBank/DDBJ databases">
        <title>Safari Cat Assemblies.</title>
        <authorList>
            <person name="Bredemeyer K.R."/>
            <person name="Murphy W.J."/>
        </authorList>
    </citation>
    <scope>NUCLEOTIDE SEQUENCE [LARGE SCALE GENOMIC DNA]</scope>
</reference>
<dbReference type="Proteomes" id="UP000823872">
    <property type="component" value="Chromosome D1"/>
</dbReference>
<gene>
    <name evidence="10" type="primary">GDPD5</name>
</gene>
<evidence type="ECO:0000259" key="9">
    <source>
        <dbReference type="PROSITE" id="PS51704"/>
    </source>
</evidence>
<keyword evidence="4" id="KW-0378">Hydrolase</keyword>
<evidence type="ECO:0000256" key="3">
    <source>
        <dbReference type="ARBA" id="ARBA00022692"/>
    </source>
</evidence>
<organism evidence="10 11">
    <name type="scientific">Felis catus</name>
    <name type="common">Cat</name>
    <name type="synonym">Felis silvestris catus</name>
    <dbReference type="NCBI Taxonomy" id="9685"/>
    <lineage>
        <taxon>Eukaryota</taxon>
        <taxon>Metazoa</taxon>
        <taxon>Chordata</taxon>
        <taxon>Craniata</taxon>
        <taxon>Vertebrata</taxon>
        <taxon>Euteleostomi</taxon>
        <taxon>Mammalia</taxon>
        <taxon>Eutheria</taxon>
        <taxon>Laurasiatheria</taxon>
        <taxon>Carnivora</taxon>
        <taxon>Feliformia</taxon>
        <taxon>Felidae</taxon>
        <taxon>Felinae</taxon>
        <taxon>Felis</taxon>
    </lineage>
</organism>
<evidence type="ECO:0000256" key="4">
    <source>
        <dbReference type="ARBA" id="ARBA00022801"/>
    </source>
</evidence>
<evidence type="ECO:0000313" key="11">
    <source>
        <dbReference type="Proteomes" id="UP000823872"/>
    </source>
</evidence>
<comment type="subcellular location">
    <subcellularLocation>
        <location evidence="1">Membrane</location>
        <topology evidence="1">Multi-pass membrane protein</topology>
    </subcellularLocation>
</comment>
<feature type="transmembrane region" description="Helical" evidence="8">
    <location>
        <begin position="126"/>
        <end position="143"/>
    </location>
</feature>
<dbReference type="PANTHER" id="PTHR23344:SF6">
    <property type="entry name" value="GLYCEROPHOSPHODIESTER PHOSPHODIESTERASE DOMAIN-CONTAINING PROTEIN 5"/>
    <property type="match status" value="1"/>
</dbReference>
<evidence type="ECO:0000256" key="7">
    <source>
        <dbReference type="ARBA" id="ARBA00023180"/>
    </source>
</evidence>
<evidence type="ECO:0000256" key="5">
    <source>
        <dbReference type="ARBA" id="ARBA00022989"/>
    </source>
</evidence>
<dbReference type="PROSITE" id="PS51257">
    <property type="entry name" value="PROKAR_LIPOPROTEIN"/>
    <property type="match status" value="1"/>
</dbReference>
<evidence type="ECO:0000313" key="10">
    <source>
        <dbReference type="Ensembl" id="ENSFCTP00005050980.1"/>
    </source>
</evidence>
<evidence type="ECO:0000256" key="1">
    <source>
        <dbReference type="ARBA" id="ARBA00004141"/>
    </source>
</evidence>
<dbReference type="InterPro" id="IPR017946">
    <property type="entry name" value="PLC-like_Pdiesterase_TIM-brl"/>
</dbReference>
<feature type="transmembrane region" description="Helical" evidence="8">
    <location>
        <begin position="43"/>
        <end position="63"/>
    </location>
</feature>
<keyword evidence="7" id="KW-0325">Glycoprotein</keyword>
<keyword evidence="11" id="KW-1185">Reference proteome</keyword>
<dbReference type="InterPro" id="IPR030395">
    <property type="entry name" value="GP_PDE_dom"/>
</dbReference>
<evidence type="ECO:0000256" key="6">
    <source>
        <dbReference type="ARBA" id="ARBA00023136"/>
    </source>
</evidence>
<keyword evidence="3 8" id="KW-0812">Transmembrane</keyword>
<name>A0ABI7ZVG3_FELCA</name>
<dbReference type="Ensembl" id="ENSFCTT00005071896.1">
    <property type="protein sequence ID" value="ENSFCTP00005050980.1"/>
    <property type="gene ID" value="ENSFCTG00005025195.1"/>
</dbReference>
<feature type="transmembrane region" description="Helical" evidence="8">
    <location>
        <begin position="193"/>
        <end position="213"/>
    </location>
</feature>
<dbReference type="SUPFAM" id="SSF51695">
    <property type="entry name" value="PLC-like phosphodiesterases"/>
    <property type="match status" value="1"/>
</dbReference>
<sequence length="615" mass="69302">MVRHQPLQYYEPQLCLSCLTGIYGCRWKRYQRSHDDTTPWERLWFLLLTFTFGLTLTWLYFWWEVHNDYDEFNWYLYNRMGYWSDWSVPILMTTAAAFTYIAGLLVLALCHIAVGQQMNLHWLHKMGLVVILVSTVVAMSAVAQLWEDEWEVLLISLQGTAPFLHVGALAAITALSWIVAGQFARAERSSSQVAILCIFFAMVFAFYLAPLTISSPCIMEKKDLGPKPALIGHRGAPMLAPEHTLMSFRKALEQKLYGLQADVTISLDGVPFLMHDTTLRRTTNVEEEFPELARRPASMLNWTILQRLNAGQWFLKTDPFWTASSLSPSDHREAQNQSICSLAELLELAKGNATLLLNLRDPPREHPYRGSFLNVTLEALLRSGFPQHQGLCVLELECEPLHGQCTVALLFAVVCRSPICHLRQLPYPVPGAFPSLDHAPGRVLSHVGHCRPGLLQPHHWHLRAPEVAPGWHSELQPRADHAERCGAPDQPGCQHHEGEAHLLRCAALQVETGGGLSYHPTHVLEYVYTHSPTARTARNTARTYMYPPSFTYTYRNMYPSACCHPLQALGQSAPWVVDKGQKCVWGGGGESAFKAYPPLPGLYTTDIDFFPSACC</sequence>
<dbReference type="PROSITE" id="PS51704">
    <property type="entry name" value="GP_PDE"/>
    <property type="match status" value="1"/>
</dbReference>
<dbReference type="Pfam" id="PF03009">
    <property type="entry name" value="GDPD"/>
    <property type="match status" value="1"/>
</dbReference>
<comment type="similarity">
    <text evidence="2">Belongs to the glycerophosphoryl diester phosphodiesterase family.</text>
</comment>
<feature type="transmembrane region" description="Helical" evidence="8">
    <location>
        <begin position="86"/>
        <end position="114"/>
    </location>
</feature>
<dbReference type="PANTHER" id="PTHR23344">
    <property type="entry name" value="GLYCEROPHOSPHORYL DIESTER PHOSPHODIESTERASE"/>
    <property type="match status" value="1"/>
</dbReference>
<keyword evidence="5 8" id="KW-1133">Transmembrane helix</keyword>
<feature type="transmembrane region" description="Helical" evidence="8">
    <location>
        <begin position="163"/>
        <end position="181"/>
    </location>
</feature>
<keyword evidence="6 8" id="KW-0472">Membrane</keyword>
<evidence type="ECO:0000256" key="8">
    <source>
        <dbReference type="SAM" id="Phobius"/>
    </source>
</evidence>
<reference evidence="10" key="2">
    <citation type="submission" date="2025-08" db="UniProtKB">
        <authorList>
            <consortium name="Ensembl"/>
        </authorList>
    </citation>
    <scope>IDENTIFICATION</scope>
    <source>
        <strain evidence="10">breed Abyssinian</strain>
    </source>
</reference>
<proteinExistence type="inferred from homology"/>
<dbReference type="GeneTree" id="ENSGT00940000159690"/>
<dbReference type="Gene3D" id="3.20.20.190">
    <property type="entry name" value="Phosphatidylinositol (PI) phosphodiesterase"/>
    <property type="match status" value="1"/>
</dbReference>
<evidence type="ECO:0000256" key="2">
    <source>
        <dbReference type="ARBA" id="ARBA00007277"/>
    </source>
</evidence>
<accession>A0ABI7ZVG3</accession>
<feature type="domain" description="GP-PDE" evidence="9">
    <location>
        <begin position="228"/>
        <end position="388"/>
    </location>
</feature>
<protein>
    <recommendedName>
        <fullName evidence="9">GP-PDE domain-containing protein</fullName>
    </recommendedName>
</protein>